<proteinExistence type="predicted"/>
<gene>
    <name evidence="1" type="ordered locus">CKO_03101</name>
</gene>
<dbReference type="AlphaFoldDB" id="A8AL28"/>
<name>A8AL28_CITK8</name>
<keyword evidence="2" id="KW-1185">Reference proteome</keyword>
<dbReference type="EMBL" id="CP000822">
    <property type="protein sequence ID" value="ABV14192.1"/>
    <property type="molecule type" value="Genomic_DNA"/>
</dbReference>
<accession>A8AL28</accession>
<evidence type="ECO:0000313" key="2">
    <source>
        <dbReference type="Proteomes" id="UP000008148"/>
    </source>
</evidence>
<sequence length="78" mass="8912">MQTVREAVDFTQRQGVLFTVVTRQHYAPAGCPEIDSDTMAKSHGEVLLSFIALSLRTPRKAYLPVTDRLNWPLARRQR</sequence>
<protein>
    <submittedName>
        <fullName evidence="1">Uncharacterized protein</fullName>
    </submittedName>
</protein>
<dbReference type="Proteomes" id="UP000008148">
    <property type="component" value="Chromosome"/>
</dbReference>
<evidence type="ECO:0000313" key="1">
    <source>
        <dbReference type="EMBL" id="ABV14192.1"/>
    </source>
</evidence>
<dbReference type="STRING" id="290338.CKO_03101"/>
<dbReference type="HOGENOM" id="CLU_197370_0_0_6"/>
<dbReference type="KEGG" id="cko:CKO_03101"/>
<organism evidence="1 2">
    <name type="scientific">Citrobacter koseri (strain ATCC BAA-895 / CDC 4225-83 / SGSC4696)</name>
    <dbReference type="NCBI Taxonomy" id="290338"/>
    <lineage>
        <taxon>Bacteria</taxon>
        <taxon>Pseudomonadati</taxon>
        <taxon>Pseudomonadota</taxon>
        <taxon>Gammaproteobacteria</taxon>
        <taxon>Enterobacterales</taxon>
        <taxon>Enterobacteriaceae</taxon>
        <taxon>Citrobacter</taxon>
    </lineage>
</organism>
<reference evidence="1 2" key="1">
    <citation type="submission" date="2007-08" db="EMBL/GenBank/DDBJ databases">
        <authorList>
            <consortium name="The Citrobacter koseri Genome Sequencing Project"/>
            <person name="McClelland M."/>
            <person name="Sanderson E.K."/>
            <person name="Porwollik S."/>
            <person name="Spieth J."/>
            <person name="Clifton W.S."/>
            <person name="Latreille P."/>
            <person name="Courtney L."/>
            <person name="Wang C."/>
            <person name="Pepin K."/>
            <person name="Bhonagiri V."/>
            <person name="Nash W."/>
            <person name="Johnson M."/>
            <person name="Thiruvilangam P."/>
            <person name="Wilson R."/>
        </authorList>
    </citation>
    <scope>NUCLEOTIDE SEQUENCE [LARGE SCALE GENOMIC DNA]</scope>
    <source>
        <strain evidence="2">ATCC BAA-895 / CDC 4225-83 / SGSC4696</strain>
    </source>
</reference>